<reference evidence="3" key="1">
    <citation type="submission" date="2025-08" db="UniProtKB">
        <authorList>
            <consortium name="RefSeq"/>
        </authorList>
    </citation>
    <scope>IDENTIFICATION</scope>
</reference>
<organism evidence="2 3">
    <name type="scientific">Diaphorina citri</name>
    <name type="common">Asian citrus psyllid</name>
    <dbReference type="NCBI Taxonomy" id="121845"/>
    <lineage>
        <taxon>Eukaryota</taxon>
        <taxon>Metazoa</taxon>
        <taxon>Ecdysozoa</taxon>
        <taxon>Arthropoda</taxon>
        <taxon>Hexapoda</taxon>
        <taxon>Insecta</taxon>
        <taxon>Pterygota</taxon>
        <taxon>Neoptera</taxon>
        <taxon>Paraneoptera</taxon>
        <taxon>Hemiptera</taxon>
        <taxon>Sternorrhyncha</taxon>
        <taxon>Psylloidea</taxon>
        <taxon>Psyllidae</taxon>
        <taxon>Diaphorininae</taxon>
        <taxon>Diaphorina</taxon>
    </lineage>
</organism>
<dbReference type="PaxDb" id="121845-A0A3Q0JHG5"/>
<proteinExistence type="predicted"/>
<dbReference type="GeneID" id="113472343"/>
<evidence type="ECO:0000313" key="3">
    <source>
        <dbReference type="RefSeq" id="XP_026687856.1"/>
    </source>
</evidence>
<keyword evidence="2" id="KW-1185">Reference proteome</keyword>
<feature type="coiled-coil region" evidence="1">
    <location>
        <begin position="63"/>
        <end position="102"/>
    </location>
</feature>
<gene>
    <name evidence="3" type="primary">LOC113472343</name>
</gene>
<evidence type="ECO:0000313" key="2">
    <source>
        <dbReference type="Proteomes" id="UP000079169"/>
    </source>
</evidence>
<protein>
    <submittedName>
        <fullName evidence="3">Uncharacterized protein LOC113472343</fullName>
    </submittedName>
</protein>
<sequence length="106" mass="12712">MLAHTNDPTSDPQVLILSHRFHLPQIEMEHKRNKEDQSGIEIPILLHGTRLLRLRTAARVARYKALQEQDAQLHNLRMEWEKERIQMERNLLEFKMEQEKKKYGCL</sequence>
<dbReference type="Proteomes" id="UP000079169">
    <property type="component" value="Unplaced"/>
</dbReference>
<accession>A0A3Q0JHG5</accession>
<evidence type="ECO:0000256" key="1">
    <source>
        <dbReference type="SAM" id="Coils"/>
    </source>
</evidence>
<dbReference type="RefSeq" id="XP_026687856.1">
    <property type="nucleotide sequence ID" value="XM_026832055.1"/>
</dbReference>
<dbReference type="KEGG" id="dci:113472343"/>
<dbReference type="AlphaFoldDB" id="A0A3Q0JHG5"/>
<name>A0A3Q0JHG5_DIACI</name>
<keyword evidence="1" id="KW-0175">Coiled coil</keyword>